<evidence type="ECO:0000256" key="7">
    <source>
        <dbReference type="SAM" id="MobiDB-lite"/>
    </source>
</evidence>
<dbReference type="InterPro" id="IPR003340">
    <property type="entry name" value="B3_DNA-bd"/>
</dbReference>
<feature type="domain" description="TF-B3" evidence="8">
    <location>
        <begin position="87"/>
        <end position="178"/>
    </location>
</feature>
<evidence type="ECO:0000313" key="9">
    <source>
        <dbReference type="EMBL" id="EOX98226.1"/>
    </source>
</evidence>
<dbReference type="CDD" id="cd10017">
    <property type="entry name" value="B3_DNA"/>
    <property type="match status" value="1"/>
</dbReference>
<keyword evidence="2" id="KW-0805">Transcription regulation</keyword>
<keyword evidence="5" id="KW-0539">Nucleus</keyword>
<name>A0A061E1N7_THECC</name>
<dbReference type="Gramene" id="EOX98226">
    <property type="protein sequence ID" value="EOX98226"/>
    <property type="gene ID" value="TCM_007038"/>
</dbReference>
<dbReference type="Proteomes" id="UP000026915">
    <property type="component" value="Chromosome 2"/>
</dbReference>
<dbReference type="PANTHER" id="PTHR31391:SF101">
    <property type="entry name" value="B3 DOMAIN-CONTAINING PROTEIN OS01G0234100"/>
    <property type="match status" value="1"/>
</dbReference>
<dbReference type="SUPFAM" id="SSF101936">
    <property type="entry name" value="DNA-binding pseudobarrel domain"/>
    <property type="match status" value="1"/>
</dbReference>
<organism evidence="9 10">
    <name type="scientific">Theobroma cacao</name>
    <name type="common">Cacao</name>
    <name type="synonym">Cocoa</name>
    <dbReference type="NCBI Taxonomy" id="3641"/>
    <lineage>
        <taxon>Eukaryota</taxon>
        <taxon>Viridiplantae</taxon>
        <taxon>Streptophyta</taxon>
        <taxon>Embryophyta</taxon>
        <taxon>Tracheophyta</taxon>
        <taxon>Spermatophyta</taxon>
        <taxon>Magnoliopsida</taxon>
        <taxon>eudicotyledons</taxon>
        <taxon>Gunneridae</taxon>
        <taxon>Pentapetalae</taxon>
        <taxon>rosids</taxon>
        <taxon>malvids</taxon>
        <taxon>Malvales</taxon>
        <taxon>Malvaceae</taxon>
        <taxon>Byttnerioideae</taxon>
        <taxon>Theobroma</taxon>
    </lineage>
</organism>
<keyword evidence="3" id="KW-0238">DNA-binding</keyword>
<sequence length="465" mass="52908">MAVSPKQRISPVKVKRRRPPKYRFFRNKLSGLDKMTPNQFVSLGKEKAQRHKRKRVDDMYENDQVKSAVTERAVEVQTNLSSEFPSLIKYMLPSHVTGGFWLGLPKDFCLKHLPKEDRMIVLEDEEGKEFQAKYLVEKTGLSGGWRGFSIAHKLLEGDVCVFHLIKPSKLKVYIVRREGSDEMNVALGLLKLESSTQPMDLVKEPKICEGTRDESLGNYGVEENRICVETTGKPLEVLPLGIYPKTIHNNDPTLSSTSLGPTPYHSENDSEDLGSEVLDGIRLSESIVDFKEVKSIENFKILANGLIINSELAKYVQMKYYELCCSQKSFLHDHLLEGLNYKLVAGVIAETVNIADAIRAAKLTTSHHNFLTWDQTLKSFEGLGMKVGMLRSRLDRLMNLSLKAKRHQEARLEQVHAKEEERKLEAKLLEVTEALNRLDREIGSLEEENADRLEILFQEKASAPW</sequence>
<feature type="region of interest" description="Disordered" evidence="7">
    <location>
        <begin position="252"/>
        <end position="271"/>
    </location>
</feature>
<accession>A0A061E1N7</accession>
<keyword evidence="10" id="KW-1185">Reference proteome</keyword>
<keyword evidence="6" id="KW-0175">Coiled coil</keyword>
<evidence type="ECO:0000256" key="5">
    <source>
        <dbReference type="ARBA" id="ARBA00023242"/>
    </source>
</evidence>
<evidence type="ECO:0000256" key="4">
    <source>
        <dbReference type="ARBA" id="ARBA00023163"/>
    </source>
</evidence>
<dbReference type="PANTHER" id="PTHR31391">
    <property type="entry name" value="B3 DOMAIN-CONTAINING PROTEIN OS11G0197600-RELATED"/>
    <property type="match status" value="1"/>
</dbReference>
<dbReference type="OMA" id="GMISETI"/>
<dbReference type="InterPro" id="IPR015300">
    <property type="entry name" value="DNA-bd_pseudobarrel_sf"/>
</dbReference>
<dbReference type="PROSITE" id="PS50863">
    <property type="entry name" value="B3"/>
    <property type="match status" value="1"/>
</dbReference>
<dbReference type="eggNOG" id="ENOG502QQS4">
    <property type="taxonomic scope" value="Eukaryota"/>
</dbReference>
<proteinExistence type="predicted"/>
<dbReference type="InterPro" id="IPR044837">
    <property type="entry name" value="REM16-like"/>
</dbReference>
<dbReference type="HOGENOM" id="CLU_041497_0_0_1"/>
<gene>
    <name evidence="9" type="ORF">TCM_007038</name>
</gene>
<dbReference type="Pfam" id="PF02362">
    <property type="entry name" value="B3"/>
    <property type="match status" value="1"/>
</dbReference>
<evidence type="ECO:0000256" key="2">
    <source>
        <dbReference type="ARBA" id="ARBA00023015"/>
    </source>
</evidence>
<evidence type="ECO:0000256" key="3">
    <source>
        <dbReference type="ARBA" id="ARBA00023125"/>
    </source>
</evidence>
<comment type="subcellular location">
    <subcellularLocation>
        <location evidence="1">Nucleus</location>
    </subcellularLocation>
</comment>
<dbReference type="GO" id="GO:0005634">
    <property type="term" value="C:nucleus"/>
    <property type="evidence" value="ECO:0007669"/>
    <property type="project" value="UniProtKB-SubCell"/>
</dbReference>
<evidence type="ECO:0000313" key="10">
    <source>
        <dbReference type="Proteomes" id="UP000026915"/>
    </source>
</evidence>
<dbReference type="Gene3D" id="2.40.330.10">
    <property type="entry name" value="DNA-binding pseudobarrel domain"/>
    <property type="match status" value="1"/>
</dbReference>
<dbReference type="AlphaFoldDB" id="A0A061E1N7"/>
<evidence type="ECO:0000256" key="6">
    <source>
        <dbReference type="SAM" id="Coils"/>
    </source>
</evidence>
<dbReference type="EMBL" id="CM001880">
    <property type="protein sequence ID" value="EOX98226.1"/>
    <property type="molecule type" value="Genomic_DNA"/>
</dbReference>
<evidence type="ECO:0000256" key="1">
    <source>
        <dbReference type="ARBA" id="ARBA00004123"/>
    </source>
</evidence>
<keyword evidence="4" id="KW-0804">Transcription</keyword>
<dbReference type="SMART" id="SM01019">
    <property type="entry name" value="B3"/>
    <property type="match status" value="1"/>
</dbReference>
<reference evidence="9 10" key="1">
    <citation type="journal article" date="2013" name="Genome Biol.">
        <title>The genome sequence of the most widely cultivated cacao type and its use to identify candidate genes regulating pod color.</title>
        <authorList>
            <person name="Motamayor J.C."/>
            <person name="Mockaitis K."/>
            <person name="Schmutz J."/>
            <person name="Haiminen N."/>
            <person name="Iii D.L."/>
            <person name="Cornejo O."/>
            <person name="Findley S.D."/>
            <person name="Zheng P."/>
            <person name="Utro F."/>
            <person name="Royaert S."/>
            <person name="Saski C."/>
            <person name="Jenkins J."/>
            <person name="Podicheti R."/>
            <person name="Zhao M."/>
            <person name="Scheffler B.E."/>
            <person name="Stack J.C."/>
            <person name="Feltus F.A."/>
            <person name="Mustiga G.M."/>
            <person name="Amores F."/>
            <person name="Phillips W."/>
            <person name="Marelli J.P."/>
            <person name="May G.D."/>
            <person name="Shapiro H."/>
            <person name="Ma J."/>
            <person name="Bustamante C.D."/>
            <person name="Schnell R.J."/>
            <person name="Main D."/>
            <person name="Gilbert D."/>
            <person name="Parida L."/>
            <person name="Kuhn D.N."/>
        </authorList>
    </citation>
    <scope>NUCLEOTIDE SEQUENCE [LARGE SCALE GENOMIC DNA]</scope>
    <source>
        <strain evidence="10">cv. Matina 1-6</strain>
    </source>
</reference>
<evidence type="ECO:0000259" key="8">
    <source>
        <dbReference type="PROSITE" id="PS50863"/>
    </source>
</evidence>
<protein>
    <submittedName>
        <fullName evidence="9">AP2/B3-like transcriptional factor family protein, putative</fullName>
    </submittedName>
</protein>
<dbReference type="GO" id="GO:0003677">
    <property type="term" value="F:DNA binding"/>
    <property type="evidence" value="ECO:0007669"/>
    <property type="project" value="UniProtKB-KW"/>
</dbReference>
<dbReference type="STRING" id="3641.A0A061E1N7"/>
<dbReference type="InParanoid" id="A0A061E1N7"/>
<feature type="coiled-coil region" evidence="6">
    <location>
        <begin position="402"/>
        <end position="448"/>
    </location>
</feature>